<protein>
    <submittedName>
        <fullName evidence="2">Helix-turn-helix domain-containing protein</fullName>
    </submittedName>
</protein>
<evidence type="ECO:0000313" key="2">
    <source>
        <dbReference type="EMBL" id="RSZ62432.1"/>
    </source>
</evidence>
<dbReference type="NCBIfam" id="TIGR01764">
    <property type="entry name" value="excise"/>
    <property type="match status" value="1"/>
</dbReference>
<feature type="domain" description="Helix-turn-helix" evidence="1">
    <location>
        <begin position="79"/>
        <end position="124"/>
    </location>
</feature>
<comment type="caution">
    <text evidence="2">The sequence shown here is derived from an EMBL/GenBank/DDBJ whole genome shotgun (WGS) entry which is preliminary data.</text>
</comment>
<dbReference type="InterPro" id="IPR010093">
    <property type="entry name" value="SinI_DNA-bd"/>
</dbReference>
<dbReference type="OrthoDB" id="26212at2"/>
<evidence type="ECO:0000313" key="3">
    <source>
        <dbReference type="Proteomes" id="UP000274907"/>
    </source>
</evidence>
<dbReference type="AlphaFoldDB" id="A0A430HXG0"/>
<evidence type="ECO:0000259" key="1">
    <source>
        <dbReference type="Pfam" id="PF12728"/>
    </source>
</evidence>
<gene>
    <name evidence="2" type="ORF">EAH68_09855</name>
</gene>
<reference evidence="2 3" key="1">
    <citation type="submission" date="2018-12" db="EMBL/GenBank/DDBJ databases">
        <title>YIM 101343 draft genome.</title>
        <authorList>
            <person name="Chen X."/>
        </authorList>
    </citation>
    <scope>NUCLEOTIDE SEQUENCE [LARGE SCALE GENOMIC DNA]</scope>
    <source>
        <strain evidence="2 3">YIM 101343</strain>
    </source>
</reference>
<sequence>MAQLKDSNGTDVAGTARKALQRLNQVLDSLPEQGTLDVVVEQSDEAIRLPREVAALLREILVNAAAGRHVGVMPMHAELTTQQVADVLNVSRPHVVKLIDEGVLQGHKVGTHRRIYAADVYTYKHQRDLEVRAAADELAALNDEMGLYE</sequence>
<dbReference type="InterPro" id="IPR041657">
    <property type="entry name" value="HTH_17"/>
</dbReference>
<name>A0A430HXG0_9CORY</name>
<proteinExistence type="predicted"/>
<keyword evidence="3" id="KW-1185">Reference proteome</keyword>
<dbReference type="Pfam" id="PF12728">
    <property type="entry name" value="HTH_17"/>
    <property type="match status" value="1"/>
</dbReference>
<organism evidence="2 3">
    <name type="scientific">Corynebacterium hylobatis</name>
    <dbReference type="NCBI Taxonomy" id="1859290"/>
    <lineage>
        <taxon>Bacteria</taxon>
        <taxon>Bacillati</taxon>
        <taxon>Actinomycetota</taxon>
        <taxon>Actinomycetes</taxon>
        <taxon>Mycobacteriales</taxon>
        <taxon>Corynebacteriaceae</taxon>
        <taxon>Corynebacterium</taxon>
    </lineage>
</organism>
<dbReference type="RefSeq" id="WP_126121160.1">
    <property type="nucleotide sequence ID" value="NZ_RXHJ01000011.1"/>
</dbReference>
<dbReference type="GO" id="GO:0003677">
    <property type="term" value="F:DNA binding"/>
    <property type="evidence" value="ECO:0007669"/>
    <property type="project" value="InterPro"/>
</dbReference>
<dbReference type="Proteomes" id="UP000274907">
    <property type="component" value="Unassembled WGS sequence"/>
</dbReference>
<dbReference type="EMBL" id="RXHJ01000011">
    <property type="protein sequence ID" value="RSZ62432.1"/>
    <property type="molecule type" value="Genomic_DNA"/>
</dbReference>
<accession>A0A430HXG0</accession>